<comment type="caution">
    <text evidence="9">The sequence shown here is derived from an EMBL/GenBank/DDBJ whole genome shotgun (WGS) entry which is preliminary data.</text>
</comment>
<keyword evidence="10" id="KW-1185">Reference proteome</keyword>
<sequence length="490" mass="54316">MVLYISIAISIIFVIWGIFYSDSLGKVSNILLDKIIDQFGWFYLITALVILLFAVFLAFSKFGRIRLGKDNERPEYSTFTWFSMLFSAGMGIGLVFWGVAEPIFHYAQPPIGISPESTESTIMAMRYSFFHWGFHPWAMYAIVGMSLAYVTFRQNRPCTISSTLYPLIGEKANGSFGKFVDIMAILVTIFGVATSLGMGALQVNGGLSYLFKIPNNTMSQIIIIVLITLLFILSATSGINKGIKLLSNTNVAIASVIMMVILFIGPTAFILDTFTLSLGGYLQNIIEMSLKTTPITKDPWLGAWTLTYWAWWIAWSPFVGTFIARISRGRTIREFVLGVLVVPSIFSFIWFSVLGGTALHFEIVEGFNIASEILKDVSTGLFVTLSFLPLGYIISIIIIVLIVTFFITSADSSTFVLAMFSSKGILNPKTNIKIVWGIVQSLIAIVLLLSGGLQAIKGISIIMALPFVFIMILMCISLYKAVNKEIKEHK</sequence>
<feature type="transmembrane region" description="Helical" evidence="8">
    <location>
        <begin position="251"/>
        <end position="271"/>
    </location>
</feature>
<feature type="transmembrane region" description="Helical" evidence="8">
    <location>
        <begin position="5"/>
        <end position="21"/>
    </location>
</feature>
<feature type="transmembrane region" description="Helical" evidence="8">
    <location>
        <begin position="179"/>
        <end position="201"/>
    </location>
</feature>
<evidence type="ECO:0000256" key="6">
    <source>
        <dbReference type="ARBA" id="ARBA00022989"/>
    </source>
</evidence>
<feature type="transmembrane region" description="Helical" evidence="8">
    <location>
        <begin position="381"/>
        <end position="410"/>
    </location>
</feature>
<comment type="subcellular location">
    <subcellularLocation>
        <location evidence="1">Cell membrane</location>
        <topology evidence="1">Multi-pass membrane protein</topology>
    </subcellularLocation>
</comment>
<name>A0A6A7KCP8_9FIRM</name>
<reference evidence="9 10" key="1">
    <citation type="submission" date="2019-10" db="EMBL/GenBank/DDBJ databases">
        <title>Alkalibaculum tamaniensis sp.nov., a new alkaliphilic acetogen, isolated on methoxylated aromatics from a mud volcano.</title>
        <authorList>
            <person name="Khomyakova M.A."/>
            <person name="Merkel A.Y."/>
            <person name="Bonch-Osmolovskaya E.A."/>
            <person name="Slobodkin A.I."/>
        </authorList>
    </citation>
    <scope>NUCLEOTIDE SEQUENCE [LARGE SCALE GENOMIC DNA]</scope>
    <source>
        <strain evidence="9 10">M08DMB</strain>
    </source>
</reference>
<evidence type="ECO:0000256" key="3">
    <source>
        <dbReference type="ARBA" id="ARBA00022448"/>
    </source>
</evidence>
<feature type="transmembrane region" description="Helical" evidence="8">
    <location>
        <begin position="336"/>
        <end position="361"/>
    </location>
</feature>
<dbReference type="Proteomes" id="UP000440004">
    <property type="component" value="Unassembled WGS sequence"/>
</dbReference>
<feature type="transmembrane region" description="Helical" evidence="8">
    <location>
        <begin position="41"/>
        <end position="59"/>
    </location>
</feature>
<evidence type="ECO:0000256" key="1">
    <source>
        <dbReference type="ARBA" id="ARBA00004651"/>
    </source>
</evidence>
<feature type="transmembrane region" description="Helical" evidence="8">
    <location>
        <begin position="134"/>
        <end position="152"/>
    </location>
</feature>
<keyword evidence="7 8" id="KW-0472">Membrane</keyword>
<evidence type="ECO:0000256" key="4">
    <source>
        <dbReference type="ARBA" id="ARBA00022475"/>
    </source>
</evidence>
<dbReference type="InterPro" id="IPR018093">
    <property type="entry name" value="BCCT_CS"/>
</dbReference>
<dbReference type="GO" id="GO:0005886">
    <property type="term" value="C:plasma membrane"/>
    <property type="evidence" value="ECO:0007669"/>
    <property type="project" value="UniProtKB-SubCell"/>
</dbReference>
<dbReference type="AlphaFoldDB" id="A0A6A7KCP8"/>
<dbReference type="RefSeq" id="WP_152806459.1">
    <property type="nucleotide sequence ID" value="NZ_WHNX01000039.1"/>
</dbReference>
<dbReference type="NCBIfam" id="TIGR00842">
    <property type="entry name" value="bcct"/>
    <property type="match status" value="1"/>
</dbReference>
<proteinExistence type="inferred from homology"/>
<feature type="transmembrane region" description="Helical" evidence="8">
    <location>
        <begin position="79"/>
        <end position="100"/>
    </location>
</feature>
<feature type="transmembrane region" description="Helical" evidence="8">
    <location>
        <begin position="431"/>
        <end position="453"/>
    </location>
</feature>
<evidence type="ECO:0000256" key="8">
    <source>
        <dbReference type="SAM" id="Phobius"/>
    </source>
</evidence>
<comment type="similarity">
    <text evidence="2">Belongs to the BCCT transporter (TC 2.A.15) family.</text>
</comment>
<keyword evidence="3" id="KW-0813">Transport</keyword>
<keyword evidence="6 8" id="KW-1133">Transmembrane helix</keyword>
<evidence type="ECO:0000313" key="10">
    <source>
        <dbReference type="Proteomes" id="UP000440004"/>
    </source>
</evidence>
<evidence type="ECO:0000256" key="7">
    <source>
        <dbReference type="ARBA" id="ARBA00023136"/>
    </source>
</evidence>
<dbReference type="PROSITE" id="PS01303">
    <property type="entry name" value="BCCT"/>
    <property type="match status" value="1"/>
</dbReference>
<keyword evidence="5 8" id="KW-0812">Transmembrane</keyword>
<evidence type="ECO:0000256" key="5">
    <source>
        <dbReference type="ARBA" id="ARBA00022692"/>
    </source>
</evidence>
<dbReference type="EMBL" id="WHNX01000039">
    <property type="protein sequence ID" value="MPW27081.1"/>
    <property type="molecule type" value="Genomic_DNA"/>
</dbReference>
<dbReference type="PANTHER" id="PTHR30047">
    <property type="entry name" value="HIGH-AFFINITY CHOLINE TRANSPORT PROTEIN-RELATED"/>
    <property type="match status" value="1"/>
</dbReference>
<protein>
    <submittedName>
        <fullName evidence="9">BCCT family transporter</fullName>
    </submittedName>
</protein>
<evidence type="ECO:0000313" key="9">
    <source>
        <dbReference type="EMBL" id="MPW27081.1"/>
    </source>
</evidence>
<keyword evidence="4" id="KW-1003">Cell membrane</keyword>
<organism evidence="9 10">
    <name type="scientific">Alkalibaculum sporogenes</name>
    <dbReference type="NCBI Taxonomy" id="2655001"/>
    <lineage>
        <taxon>Bacteria</taxon>
        <taxon>Bacillati</taxon>
        <taxon>Bacillota</taxon>
        <taxon>Clostridia</taxon>
        <taxon>Eubacteriales</taxon>
        <taxon>Eubacteriaceae</taxon>
        <taxon>Alkalibaculum</taxon>
    </lineage>
</organism>
<dbReference type="PANTHER" id="PTHR30047:SF7">
    <property type="entry name" value="HIGH-AFFINITY CHOLINE TRANSPORT PROTEIN"/>
    <property type="match status" value="1"/>
</dbReference>
<feature type="transmembrane region" description="Helical" evidence="8">
    <location>
        <begin position="306"/>
        <end position="324"/>
    </location>
</feature>
<accession>A0A6A7KCP8</accession>
<dbReference type="InterPro" id="IPR000060">
    <property type="entry name" value="BCCT_transptr"/>
</dbReference>
<dbReference type="Pfam" id="PF02028">
    <property type="entry name" value="BCCT"/>
    <property type="match status" value="1"/>
</dbReference>
<dbReference type="GO" id="GO:0022857">
    <property type="term" value="F:transmembrane transporter activity"/>
    <property type="evidence" value="ECO:0007669"/>
    <property type="project" value="InterPro"/>
</dbReference>
<gene>
    <name evidence="9" type="ORF">GC105_14965</name>
</gene>
<feature type="transmembrane region" description="Helical" evidence="8">
    <location>
        <begin position="221"/>
        <end position="239"/>
    </location>
</feature>
<feature type="transmembrane region" description="Helical" evidence="8">
    <location>
        <begin position="459"/>
        <end position="482"/>
    </location>
</feature>
<evidence type="ECO:0000256" key="2">
    <source>
        <dbReference type="ARBA" id="ARBA00005658"/>
    </source>
</evidence>